<evidence type="ECO:0000259" key="2">
    <source>
        <dbReference type="Pfam" id="PF08450"/>
    </source>
</evidence>
<dbReference type="Pfam" id="PF08450">
    <property type="entry name" value="SGL"/>
    <property type="match status" value="1"/>
</dbReference>
<organism evidence="3 4">
    <name type="scientific">Chryseobacterium vrystaatense</name>
    <dbReference type="NCBI Taxonomy" id="307480"/>
    <lineage>
        <taxon>Bacteria</taxon>
        <taxon>Pseudomonadati</taxon>
        <taxon>Bacteroidota</taxon>
        <taxon>Flavobacteriia</taxon>
        <taxon>Flavobacteriales</taxon>
        <taxon>Weeksellaceae</taxon>
        <taxon>Chryseobacterium group</taxon>
        <taxon>Chryseobacterium</taxon>
    </lineage>
</organism>
<evidence type="ECO:0000313" key="3">
    <source>
        <dbReference type="EMBL" id="SHE59458.1"/>
    </source>
</evidence>
<evidence type="ECO:0000313" key="4">
    <source>
        <dbReference type="Proteomes" id="UP000184108"/>
    </source>
</evidence>
<dbReference type="InterPro" id="IPR013658">
    <property type="entry name" value="SGL"/>
</dbReference>
<name>A0A1M4US12_9FLAO</name>
<keyword evidence="1" id="KW-0378">Hydrolase</keyword>
<dbReference type="GO" id="GO:0016787">
    <property type="term" value="F:hydrolase activity"/>
    <property type="evidence" value="ECO:0007669"/>
    <property type="project" value="UniProtKB-KW"/>
</dbReference>
<dbReference type="InterPro" id="IPR051262">
    <property type="entry name" value="SMP-30/CGR1_Lactonase"/>
</dbReference>
<sequence>MIINRLNMTKSILIVSFALSFTGLFSQEQSPKIKSAETGKFLEHFNQAVVKRDSSLNSLINDDEPLEMVASGFGFTEGVTWIDASAGSYLLFSDMAANVIYKRDKNGVVSTYMKNTGYPFQDIWRVGMRFNNSKPKEDSAYEEFNLIGSDGMTLDKQGRLLIATWTGRSIERIEKDGKKTILADRYQGKRLGGPNDLVIDKKGGIYFSDTFGSMINPDNNPDNELKEQGIYYLKENGEVIRVIDDIPSTNGVAISPDGKYLYANGSSDLFIRRYEIQSDGTVKNGKLLIDLSKEKGLGITDGMKVDRKGNIWTTGPGGIWILSPEGKVLGSIAVPEPCTNLVFGDDDKGTLYISTPGSIFRIKTKARAL</sequence>
<feature type="domain" description="SMP-30/Gluconolactonase/LRE-like region" evidence="2">
    <location>
        <begin position="75"/>
        <end position="355"/>
    </location>
</feature>
<dbReference type="AlphaFoldDB" id="A0A1M4US12"/>
<dbReference type="Proteomes" id="UP000184108">
    <property type="component" value="Unassembled WGS sequence"/>
</dbReference>
<dbReference type="SUPFAM" id="SSF63829">
    <property type="entry name" value="Calcium-dependent phosphotriesterase"/>
    <property type="match status" value="1"/>
</dbReference>
<dbReference type="EMBL" id="FQVE01000001">
    <property type="protein sequence ID" value="SHE59458.1"/>
    <property type="molecule type" value="Genomic_DNA"/>
</dbReference>
<gene>
    <name evidence="3" type="ORF">SAMN02787073_0711</name>
</gene>
<evidence type="ECO:0000256" key="1">
    <source>
        <dbReference type="ARBA" id="ARBA00022801"/>
    </source>
</evidence>
<dbReference type="PANTHER" id="PTHR47572">
    <property type="entry name" value="LIPOPROTEIN-RELATED"/>
    <property type="match status" value="1"/>
</dbReference>
<dbReference type="PANTHER" id="PTHR47572:SF4">
    <property type="entry name" value="LACTONASE DRP35"/>
    <property type="match status" value="1"/>
</dbReference>
<protein>
    <submittedName>
        <fullName evidence="3">Gluconolactonase</fullName>
    </submittedName>
</protein>
<proteinExistence type="predicted"/>
<reference evidence="4" key="1">
    <citation type="submission" date="2016-11" db="EMBL/GenBank/DDBJ databases">
        <authorList>
            <person name="Varghese N."/>
            <person name="Submissions S."/>
        </authorList>
    </citation>
    <scope>NUCLEOTIDE SEQUENCE [LARGE SCALE GENOMIC DNA]</scope>
    <source>
        <strain evidence="4">YR203</strain>
    </source>
</reference>
<dbReference type="Gene3D" id="2.120.10.30">
    <property type="entry name" value="TolB, C-terminal domain"/>
    <property type="match status" value="1"/>
</dbReference>
<dbReference type="InterPro" id="IPR011042">
    <property type="entry name" value="6-blade_b-propeller_TolB-like"/>
</dbReference>
<accession>A0A1M4US12</accession>